<dbReference type="EMBL" id="CACRXK020027717">
    <property type="protein sequence ID" value="CAB4041064.1"/>
    <property type="molecule type" value="Genomic_DNA"/>
</dbReference>
<dbReference type="AlphaFoldDB" id="A0A7D9LYH1"/>
<organism evidence="2 3">
    <name type="scientific">Paramuricea clavata</name>
    <name type="common">Red gorgonian</name>
    <name type="synonym">Violescent sea-whip</name>
    <dbReference type="NCBI Taxonomy" id="317549"/>
    <lineage>
        <taxon>Eukaryota</taxon>
        <taxon>Metazoa</taxon>
        <taxon>Cnidaria</taxon>
        <taxon>Anthozoa</taxon>
        <taxon>Octocorallia</taxon>
        <taxon>Malacalcyonacea</taxon>
        <taxon>Plexauridae</taxon>
        <taxon>Paramuricea</taxon>
    </lineage>
</organism>
<comment type="caution">
    <text evidence="2">The sequence shown here is derived from an EMBL/GenBank/DDBJ whole genome shotgun (WGS) entry which is preliminary data.</text>
</comment>
<evidence type="ECO:0000256" key="1">
    <source>
        <dbReference type="SAM" id="MobiDB-lite"/>
    </source>
</evidence>
<name>A0A7D9LYH1_PARCT</name>
<dbReference type="Proteomes" id="UP001152795">
    <property type="component" value="Unassembled WGS sequence"/>
</dbReference>
<keyword evidence="3" id="KW-1185">Reference proteome</keyword>
<evidence type="ECO:0000313" key="3">
    <source>
        <dbReference type="Proteomes" id="UP001152795"/>
    </source>
</evidence>
<feature type="compositionally biased region" description="Acidic residues" evidence="1">
    <location>
        <begin position="112"/>
        <end position="124"/>
    </location>
</feature>
<proteinExistence type="predicted"/>
<accession>A0A7D9LYH1</accession>
<reference evidence="2" key="1">
    <citation type="submission" date="2020-04" db="EMBL/GenBank/DDBJ databases">
        <authorList>
            <person name="Alioto T."/>
            <person name="Alioto T."/>
            <person name="Gomez Garrido J."/>
        </authorList>
    </citation>
    <scope>NUCLEOTIDE SEQUENCE</scope>
    <source>
        <strain evidence="2">A484AB</strain>
    </source>
</reference>
<feature type="region of interest" description="Disordered" evidence="1">
    <location>
        <begin position="103"/>
        <end position="124"/>
    </location>
</feature>
<gene>
    <name evidence="2" type="ORF">PACLA_8A070119</name>
</gene>
<evidence type="ECO:0000313" key="2">
    <source>
        <dbReference type="EMBL" id="CAB4041064.1"/>
    </source>
</evidence>
<sequence>MANVKSGILVFPGPVVTHRAFVQSGPRLNRGISNQEFVNAKEQLKIDYGHTMNVRVARSSKQTHIFVKKRPNQFAKWPSDVLCTRSDFENNYHRPCHKAISASIRRQNDTSQSDDSDDDNGEDGGDEEHVLCQAVIRESYSKVFGLESHNSADDLVKLARKVINELDDCYTNSFSDLNQMLSKCFDFARLFVGLCGKRTEHRITVDNNTKAFSELGANEFCDGVSPTSHR</sequence>
<protein>
    <submittedName>
        <fullName evidence="2">Uncharacterized protein</fullName>
    </submittedName>
</protein>